<evidence type="ECO:0000313" key="2">
    <source>
        <dbReference type="EMBL" id="CAA9445107.1"/>
    </source>
</evidence>
<organism evidence="2">
    <name type="scientific">uncultured Phycisphaerae bacterium</name>
    <dbReference type="NCBI Taxonomy" id="904963"/>
    <lineage>
        <taxon>Bacteria</taxon>
        <taxon>Pseudomonadati</taxon>
        <taxon>Planctomycetota</taxon>
        <taxon>Phycisphaerae</taxon>
        <taxon>environmental samples</taxon>
    </lineage>
</organism>
<gene>
    <name evidence="2" type="ORF">AVDCRST_MAG64-4468</name>
</gene>
<proteinExistence type="predicted"/>
<feature type="compositionally biased region" description="Basic residues" evidence="1">
    <location>
        <begin position="161"/>
        <end position="173"/>
    </location>
</feature>
<dbReference type="AlphaFoldDB" id="A0A6J4QSG0"/>
<feature type="region of interest" description="Disordered" evidence="1">
    <location>
        <begin position="1"/>
        <end position="185"/>
    </location>
</feature>
<sequence>WVTPAYGWPSGCSPPASVPRSWDARAAPPASMTRSPSSTSRVSAPRSWVRGSSVRRTGRTTPTGEGGGAPTRPSTRRRSCSPIGRVPRSRWRAAPPSTSSTPHRPRRLTSPARRQAGRTCGSAVGRPLRATSSRRASSTTSTWSRYRSCSAAGCGCGTASKRSRRTTPSRLSRRPAASRTSRSRD</sequence>
<name>A0A6J4QSG0_9BACT</name>
<protein>
    <submittedName>
        <fullName evidence="2">Dihydrofolate reductase homolog</fullName>
    </submittedName>
</protein>
<feature type="compositionally biased region" description="Low complexity" evidence="1">
    <location>
        <begin position="129"/>
        <end position="150"/>
    </location>
</feature>
<feature type="compositionally biased region" description="Polar residues" evidence="1">
    <location>
        <begin position="32"/>
        <end position="42"/>
    </location>
</feature>
<evidence type="ECO:0000256" key="1">
    <source>
        <dbReference type="SAM" id="MobiDB-lite"/>
    </source>
</evidence>
<accession>A0A6J4QSG0</accession>
<feature type="non-terminal residue" evidence="2">
    <location>
        <position position="1"/>
    </location>
</feature>
<feature type="compositionally biased region" description="Low complexity" evidence="1">
    <location>
        <begin position="45"/>
        <end position="63"/>
    </location>
</feature>
<dbReference type="EMBL" id="CADCUQ010001051">
    <property type="protein sequence ID" value="CAA9445107.1"/>
    <property type="molecule type" value="Genomic_DNA"/>
</dbReference>
<reference evidence="2" key="1">
    <citation type="submission" date="2020-02" db="EMBL/GenBank/DDBJ databases">
        <authorList>
            <person name="Meier V. D."/>
        </authorList>
    </citation>
    <scope>NUCLEOTIDE SEQUENCE</scope>
    <source>
        <strain evidence="2">AVDCRST_MAG64</strain>
    </source>
</reference>
<feature type="non-terminal residue" evidence="2">
    <location>
        <position position="185"/>
    </location>
</feature>
<feature type="compositionally biased region" description="Low complexity" evidence="1">
    <location>
        <begin position="174"/>
        <end position="185"/>
    </location>
</feature>